<organism evidence="2 3">
    <name type="scientific">Halorhodospira neutriphila</name>
    <dbReference type="NCBI Taxonomy" id="168379"/>
    <lineage>
        <taxon>Bacteria</taxon>
        <taxon>Pseudomonadati</taxon>
        <taxon>Pseudomonadota</taxon>
        <taxon>Gammaproteobacteria</taxon>
        <taxon>Chromatiales</taxon>
        <taxon>Ectothiorhodospiraceae</taxon>
        <taxon>Halorhodospira</taxon>
    </lineage>
</organism>
<dbReference type="NCBIfam" id="NF038125">
    <property type="entry name" value="PEP_CTERM_THxN"/>
    <property type="match status" value="1"/>
</dbReference>
<accession>A0ABS1E5L6</accession>
<feature type="signal peptide" evidence="1">
    <location>
        <begin position="1"/>
        <end position="22"/>
    </location>
</feature>
<sequence length="236" mass="24827">MNKKLVTTGLLSGILATGAASAEVVSVGPVSGIWTSASPADAVSGVDTNEISWGDEDSSSYVFEGQGATGDTNVDFPDEEFRFDLGTFTHNNFSITGTALDTAQLQVDTVLTIDGTDRDITSVFTFDHVETQNNADPCFGDQTPNAQGCPDRVTFSVNEASSDSVVIGGRRYEIGLTGFQDNGDIAEVFWTDEGEVNVATLRGVVQGSEIPVPATLPLYGLGLAGLGLAAARRRRH</sequence>
<evidence type="ECO:0000313" key="2">
    <source>
        <dbReference type="EMBL" id="MBK1726800.1"/>
    </source>
</evidence>
<protein>
    <recommendedName>
        <fullName evidence="4">PEP-CTERM protein-sorting domain-containing protein</fullName>
    </recommendedName>
</protein>
<dbReference type="EMBL" id="NRSH01000069">
    <property type="protein sequence ID" value="MBK1726800.1"/>
    <property type="molecule type" value="Genomic_DNA"/>
</dbReference>
<evidence type="ECO:0000256" key="1">
    <source>
        <dbReference type="SAM" id="SignalP"/>
    </source>
</evidence>
<evidence type="ECO:0008006" key="4">
    <source>
        <dbReference type="Google" id="ProtNLM"/>
    </source>
</evidence>
<comment type="caution">
    <text evidence="2">The sequence shown here is derived from an EMBL/GenBank/DDBJ whole genome shotgun (WGS) entry which is preliminary data.</text>
</comment>
<gene>
    <name evidence="2" type="ORF">CKO13_07160</name>
</gene>
<keyword evidence="1" id="KW-0732">Signal</keyword>
<feature type="chain" id="PRO_5045326609" description="PEP-CTERM protein-sorting domain-containing protein" evidence="1">
    <location>
        <begin position="23"/>
        <end position="236"/>
    </location>
</feature>
<evidence type="ECO:0000313" key="3">
    <source>
        <dbReference type="Proteomes" id="UP000738126"/>
    </source>
</evidence>
<dbReference type="NCBIfam" id="NF038131">
    <property type="entry name" value="choice_anch_K"/>
    <property type="match status" value="1"/>
</dbReference>
<reference evidence="2 3" key="1">
    <citation type="journal article" date="2020" name="Microorganisms">
        <title>Osmotic Adaptation and Compatible Solute Biosynthesis of Phototrophic Bacteria as Revealed from Genome Analyses.</title>
        <authorList>
            <person name="Imhoff J.F."/>
            <person name="Rahn T."/>
            <person name="Kunzel S."/>
            <person name="Keller A."/>
            <person name="Neulinger S.C."/>
        </authorList>
    </citation>
    <scope>NUCLEOTIDE SEQUENCE [LARGE SCALE GENOMIC DNA]</scope>
    <source>
        <strain evidence="2 3">DSM 15116</strain>
    </source>
</reference>
<keyword evidence="3" id="KW-1185">Reference proteome</keyword>
<name>A0ABS1E5L6_9GAMM</name>
<dbReference type="InterPro" id="IPR047995">
    <property type="entry name" value="Choice_anch_K"/>
</dbReference>
<dbReference type="Proteomes" id="UP000738126">
    <property type="component" value="Unassembled WGS sequence"/>
</dbReference>
<dbReference type="RefSeq" id="WP_200258745.1">
    <property type="nucleotide sequence ID" value="NZ_NRSH01000069.1"/>
</dbReference>
<proteinExistence type="predicted"/>